<dbReference type="Proteomes" id="UP001295684">
    <property type="component" value="Unassembled WGS sequence"/>
</dbReference>
<keyword evidence="2" id="KW-0540">Nuclease</keyword>
<dbReference type="GO" id="GO:0006308">
    <property type="term" value="P:DNA catabolic process"/>
    <property type="evidence" value="ECO:0007669"/>
    <property type="project" value="InterPro"/>
</dbReference>
<keyword evidence="5" id="KW-0378">Hydrolase</keyword>
<comment type="caution">
    <text evidence="9">The sequence shown here is derived from an EMBL/GenBank/DDBJ whole genome shotgun (WGS) entry which is preliminary data.</text>
</comment>
<feature type="signal peptide" evidence="8">
    <location>
        <begin position="1"/>
        <end position="28"/>
    </location>
</feature>
<dbReference type="GO" id="GO:0046872">
    <property type="term" value="F:metal ion binding"/>
    <property type="evidence" value="ECO:0007669"/>
    <property type="project" value="UniProtKB-KW"/>
</dbReference>
<evidence type="ECO:0000256" key="7">
    <source>
        <dbReference type="ARBA" id="ARBA00023180"/>
    </source>
</evidence>
<organism evidence="9 10">
    <name type="scientific">Euplotes crassus</name>
    <dbReference type="NCBI Taxonomy" id="5936"/>
    <lineage>
        <taxon>Eukaryota</taxon>
        <taxon>Sar</taxon>
        <taxon>Alveolata</taxon>
        <taxon>Ciliophora</taxon>
        <taxon>Intramacronucleata</taxon>
        <taxon>Spirotrichea</taxon>
        <taxon>Hypotrichia</taxon>
        <taxon>Euplotida</taxon>
        <taxon>Euplotidae</taxon>
        <taxon>Moneuplotes</taxon>
    </lineage>
</organism>
<dbReference type="EMBL" id="CAMPGE010017667">
    <property type="protein sequence ID" value="CAI2376130.1"/>
    <property type="molecule type" value="Genomic_DNA"/>
</dbReference>
<keyword evidence="8" id="KW-0732">Signal</keyword>
<dbReference type="PANTHER" id="PTHR33146:SF10">
    <property type="entry name" value="STRAND-SPECIFIC NUCLEASE, PUTATIVE-RELATED"/>
    <property type="match status" value="1"/>
</dbReference>
<evidence type="ECO:0000256" key="3">
    <source>
        <dbReference type="ARBA" id="ARBA00022723"/>
    </source>
</evidence>
<protein>
    <recommendedName>
        <fullName evidence="11">S1/P1 Nuclease</fullName>
    </recommendedName>
</protein>
<dbReference type="InterPro" id="IPR003154">
    <property type="entry name" value="S1/P1nuclease"/>
</dbReference>
<dbReference type="GO" id="GO:0016788">
    <property type="term" value="F:hydrolase activity, acting on ester bonds"/>
    <property type="evidence" value="ECO:0007669"/>
    <property type="project" value="InterPro"/>
</dbReference>
<sequence length="309" mass="35863">MKNLTIPNKHVIGCIFLLIMNLVAQVSAFWSSGHMIVARIAYEQIKSINPTLMEQIEAEIGHLGQFSKDGNYPFVEASNWPDDIKELGMSQFSQWHVVRTPIIRDGYQGDTFEEPQNATWAINEMIQTLNFTEKKSIDAGFGVSFAWRFLIHLVGDIHQPLHTGTLYTKEFPESDNIGHRWKIDYAKSEMDELHHFWDACVDQYGSIWNPLTRSEWDQIGTFAHELMTKHPRESVSKRLEITDSFDWAAESHEFVKNFVYNGITLGEKISEEYIERGRKFINEQLVVAGYRLADISEKIATKRYYDIYQ</sequence>
<dbReference type="PANTHER" id="PTHR33146">
    <property type="entry name" value="ENDONUCLEASE 4"/>
    <property type="match status" value="1"/>
</dbReference>
<evidence type="ECO:0000256" key="8">
    <source>
        <dbReference type="SAM" id="SignalP"/>
    </source>
</evidence>
<reference evidence="9" key="1">
    <citation type="submission" date="2023-07" db="EMBL/GenBank/DDBJ databases">
        <authorList>
            <consortium name="AG Swart"/>
            <person name="Singh M."/>
            <person name="Singh A."/>
            <person name="Seah K."/>
            <person name="Emmerich C."/>
        </authorList>
    </citation>
    <scope>NUCLEOTIDE SEQUENCE</scope>
    <source>
        <strain evidence="9">DP1</strain>
    </source>
</reference>
<dbReference type="CDD" id="cd11010">
    <property type="entry name" value="S1-P1_nuclease"/>
    <property type="match status" value="1"/>
</dbReference>
<accession>A0AAD2D0S3</accession>
<proteinExistence type="inferred from homology"/>
<dbReference type="GO" id="GO:0003676">
    <property type="term" value="F:nucleic acid binding"/>
    <property type="evidence" value="ECO:0007669"/>
    <property type="project" value="InterPro"/>
</dbReference>
<keyword evidence="3" id="KW-0479">Metal-binding</keyword>
<dbReference type="AlphaFoldDB" id="A0AAD2D0S3"/>
<evidence type="ECO:0000256" key="4">
    <source>
        <dbReference type="ARBA" id="ARBA00022759"/>
    </source>
</evidence>
<gene>
    <name evidence="9" type="ORF">ECRASSUSDP1_LOCUS17499</name>
</gene>
<comment type="similarity">
    <text evidence="1">Belongs to the nuclease type I family.</text>
</comment>
<dbReference type="GO" id="GO:0004519">
    <property type="term" value="F:endonuclease activity"/>
    <property type="evidence" value="ECO:0007669"/>
    <property type="project" value="UniProtKB-KW"/>
</dbReference>
<keyword evidence="7" id="KW-0325">Glycoprotein</keyword>
<dbReference type="InterPro" id="IPR008947">
    <property type="entry name" value="PLipase_C/P1_nuclease_dom_sf"/>
</dbReference>
<evidence type="ECO:0008006" key="11">
    <source>
        <dbReference type="Google" id="ProtNLM"/>
    </source>
</evidence>
<evidence type="ECO:0000256" key="5">
    <source>
        <dbReference type="ARBA" id="ARBA00022801"/>
    </source>
</evidence>
<dbReference type="Gene3D" id="1.10.575.10">
    <property type="entry name" value="P1 Nuclease"/>
    <property type="match status" value="1"/>
</dbReference>
<keyword evidence="4" id="KW-0255">Endonuclease</keyword>
<dbReference type="SUPFAM" id="SSF48537">
    <property type="entry name" value="Phospholipase C/P1 nuclease"/>
    <property type="match status" value="1"/>
</dbReference>
<evidence type="ECO:0000313" key="9">
    <source>
        <dbReference type="EMBL" id="CAI2376130.1"/>
    </source>
</evidence>
<name>A0AAD2D0S3_EUPCR</name>
<evidence type="ECO:0000256" key="6">
    <source>
        <dbReference type="ARBA" id="ARBA00023157"/>
    </source>
</evidence>
<feature type="chain" id="PRO_5041993037" description="S1/P1 Nuclease" evidence="8">
    <location>
        <begin position="29"/>
        <end position="309"/>
    </location>
</feature>
<evidence type="ECO:0000313" key="10">
    <source>
        <dbReference type="Proteomes" id="UP001295684"/>
    </source>
</evidence>
<keyword evidence="10" id="KW-1185">Reference proteome</keyword>
<evidence type="ECO:0000256" key="1">
    <source>
        <dbReference type="ARBA" id="ARBA00009547"/>
    </source>
</evidence>
<dbReference type="Pfam" id="PF02265">
    <property type="entry name" value="S1-P1_nuclease"/>
    <property type="match status" value="1"/>
</dbReference>
<evidence type="ECO:0000256" key="2">
    <source>
        <dbReference type="ARBA" id="ARBA00022722"/>
    </source>
</evidence>
<keyword evidence="6" id="KW-1015">Disulfide bond</keyword>